<feature type="transmembrane region" description="Helical" evidence="5">
    <location>
        <begin position="470"/>
        <end position="491"/>
    </location>
</feature>
<evidence type="ECO:0000256" key="3">
    <source>
        <dbReference type="ARBA" id="ARBA00022989"/>
    </source>
</evidence>
<evidence type="ECO:0000256" key="1">
    <source>
        <dbReference type="ARBA" id="ARBA00004141"/>
    </source>
</evidence>
<dbReference type="Pfam" id="PF01943">
    <property type="entry name" value="Polysacc_synt"/>
    <property type="match status" value="1"/>
</dbReference>
<feature type="transmembrane region" description="Helical" evidence="5">
    <location>
        <begin position="205"/>
        <end position="225"/>
    </location>
</feature>
<evidence type="ECO:0000256" key="2">
    <source>
        <dbReference type="ARBA" id="ARBA00022692"/>
    </source>
</evidence>
<evidence type="ECO:0000313" key="6">
    <source>
        <dbReference type="EMBL" id="SLN75956.1"/>
    </source>
</evidence>
<feature type="transmembrane region" description="Helical" evidence="5">
    <location>
        <begin position="282"/>
        <end position="303"/>
    </location>
</feature>
<name>A0A1X7ACG8_9RHOB</name>
<dbReference type="AlphaFoldDB" id="A0A1X7ACG8"/>
<keyword evidence="7" id="KW-1185">Reference proteome</keyword>
<feature type="transmembrane region" description="Helical" evidence="5">
    <location>
        <begin position="78"/>
        <end position="97"/>
    </location>
</feature>
<evidence type="ECO:0000256" key="5">
    <source>
        <dbReference type="SAM" id="Phobius"/>
    </source>
</evidence>
<proteinExistence type="predicted"/>
<feature type="transmembrane region" description="Helical" evidence="5">
    <location>
        <begin position="181"/>
        <end position="199"/>
    </location>
</feature>
<organism evidence="6 7">
    <name type="scientific">Ruegeria meonggei</name>
    <dbReference type="NCBI Taxonomy" id="1446476"/>
    <lineage>
        <taxon>Bacteria</taxon>
        <taxon>Pseudomonadati</taxon>
        <taxon>Pseudomonadota</taxon>
        <taxon>Alphaproteobacteria</taxon>
        <taxon>Rhodobacterales</taxon>
        <taxon>Roseobacteraceae</taxon>
        <taxon>Ruegeria</taxon>
    </lineage>
</organism>
<keyword evidence="2 5" id="KW-0812">Transmembrane</keyword>
<dbReference type="EMBL" id="FWFP01000017">
    <property type="protein sequence ID" value="SLN75956.1"/>
    <property type="molecule type" value="Genomic_DNA"/>
</dbReference>
<dbReference type="Proteomes" id="UP000193778">
    <property type="component" value="Unassembled WGS sequence"/>
</dbReference>
<dbReference type="InterPro" id="IPR002797">
    <property type="entry name" value="Polysacc_synth"/>
</dbReference>
<dbReference type="RefSeq" id="WP_085824736.1">
    <property type="nucleotide sequence ID" value="NZ_FWFP01000017.1"/>
</dbReference>
<gene>
    <name evidence="6" type="ORF">RUM8411_04297</name>
</gene>
<feature type="transmembrane region" description="Helical" evidence="5">
    <location>
        <begin position="354"/>
        <end position="375"/>
    </location>
</feature>
<sequence>MSWSNGNCPLVKESPKHMSIIDTARERLTHIMSDQGPKLFRDFVSLVSGQSISMVIGFLAFAYLARVLDATQYGAVELAISIAAFSAIVIECGAGTIGVRELARTPERAPDLAAQVPAARLILALIVIPVVGIAGYFTNQNLELTMLIWVYALSLLAVPFKQEWLLQGYERMSIAALAQPIRTAIFAGGIFLFVVPGSSMLTVGWIELIAVIAVSVYYLIAQYIWTVPFRFGWPPRAALYFLKEGFSVGLANMLWAFMLYAPMFLLASLADGTGPAWLGAGQRIVISLMTLSFVYHFNLYPVITRTVQNDRKTWSRVMQSSVHLVAWAGIALALLLTLLSKPIMGSVFGSDFRAAGPVLSVLAWAVPIRTLSGHARWSLIGYTRQKYLLWAEIAGAVVLVCTGVATIPVLGAPGAALALCAGLLASGIITQIAADRLIGSMALVKSVAPPLAAASAGLVLSHWVTTDPKLQFLICSSIYCGVGLTQIAPLYHDLRRIAYAKEIPG</sequence>
<feature type="transmembrane region" description="Helical" evidence="5">
    <location>
        <begin position="144"/>
        <end position="160"/>
    </location>
</feature>
<feature type="transmembrane region" description="Helical" evidence="5">
    <location>
        <begin position="446"/>
        <end position="464"/>
    </location>
</feature>
<dbReference type="InterPro" id="IPR052556">
    <property type="entry name" value="PolySynth_Transporter"/>
</dbReference>
<feature type="transmembrane region" description="Helical" evidence="5">
    <location>
        <begin position="415"/>
        <end position="434"/>
    </location>
</feature>
<protein>
    <submittedName>
        <fullName evidence="6">Colanic acid exporter</fullName>
    </submittedName>
</protein>
<evidence type="ECO:0000256" key="4">
    <source>
        <dbReference type="ARBA" id="ARBA00023136"/>
    </source>
</evidence>
<keyword evidence="3 5" id="KW-1133">Transmembrane helix</keyword>
<comment type="subcellular location">
    <subcellularLocation>
        <location evidence="1">Membrane</location>
        <topology evidence="1">Multi-pass membrane protein</topology>
    </subcellularLocation>
</comment>
<evidence type="ECO:0000313" key="7">
    <source>
        <dbReference type="Proteomes" id="UP000193778"/>
    </source>
</evidence>
<feature type="transmembrane region" description="Helical" evidence="5">
    <location>
        <begin position="324"/>
        <end position="348"/>
    </location>
</feature>
<keyword evidence="4 5" id="KW-0472">Membrane</keyword>
<accession>A0A1X7ACG8</accession>
<reference evidence="7" key="1">
    <citation type="submission" date="2017-03" db="EMBL/GenBank/DDBJ databases">
        <authorList>
            <person name="Rodrigo-Torres L."/>
            <person name="Arahal R.D."/>
            <person name="Lucena T."/>
        </authorList>
    </citation>
    <scope>NUCLEOTIDE SEQUENCE [LARGE SCALE GENOMIC DNA]</scope>
    <source>
        <strain evidence="7">CECT 8411</strain>
    </source>
</reference>
<feature type="transmembrane region" description="Helical" evidence="5">
    <location>
        <begin position="43"/>
        <end position="66"/>
    </location>
</feature>
<dbReference type="PANTHER" id="PTHR43424:SF1">
    <property type="entry name" value="LOCUS PUTATIVE PROTEIN 1-RELATED"/>
    <property type="match status" value="1"/>
</dbReference>
<feature type="transmembrane region" description="Helical" evidence="5">
    <location>
        <begin position="387"/>
        <end position="409"/>
    </location>
</feature>
<dbReference type="PANTHER" id="PTHR43424">
    <property type="entry name" value="LOCUS PUTATIVE PROTEIN 1-RELATED"/>
    <property type="match status" value="1"/>
</dbReference>
<feature type="transmembrane region" description="Helical" evidence="5">
    <location>
        <begin position="246"/>
        <end position="270"/>
    </location>
</feature>
<feature type="transmembrane region" description="Helical" evidence="5">
    <location>
        <begin position="118"/>
        <end position="138"/>
    </location>
</feature>
<dbReference type="GO" id="GO:0016020">
    <property type="term" value="C:membrane"/>
    <property type="evidence" value="ECO:0007669"/>
    <property type="project" value="UniProtKB-SubCell"/>
</dbReference>
<dbReference type="OrthoDB" id="7605542at2"/>